<evidence type="ECO:0000256" key="4">
    <source>
        <dbReference type="ARBA" id="ARBA00022741"/>
    </source>
</evidence>
<evidence type="ECO:0000256" key="1">
    <source>
        <dbReference type="ARBA" id="ARBA00005188"/>
    </source>
</evidence>
<dbReference type="PROSITE" id="PS50263">
    <property type="entry name" value="CN_HYDROLASE"/>
    <property type="match status" value="1"/>
</dbReference>
<dbReference type="InterPro" id="IPR003010">
    <property type="entry name" value="C-N_Hydrolase"/>
</dbReference>
<dbReference type="GO" id="GO:0005737">
    <property type="term" value="C:cytoplasm"/>
    <property type="evidence" value="ECO:0007669"/>
    <property type="project" value="InterPro"/>
</dbReference>
<gene>
    <name evidence="7" type="primary">nadE</name>
    <name evidence="11" type="ORF">H9728_05020</name>
</gene>
<evidence type="ECO:0000313" key="12">
    <source>
        <dbReference type="Proteomes" id="UP000824135"/>
    </source>
</evidence>
<accession>A0A9D1Z995</accession>
<feature type="binding site" evidence="7">
    <location>
        <position position="465"/>
    </location>
    <ligand>
        <name>deamido-NAD(+)</name>
        <dbReference type="ChEBI" id="CHEBI:58437"/>
        <note>ligand shared between two neighboring subunits</note>
    </ligand>
</feature>
<name>A0A9D1Z995_9FIRM</name>
<evidence type="ECO:0000256" key="5">
    <source>
        <dbReference type="ARBA" id="ARBA00022840"/>
    </source>
</evidence>
<evidence type="ECO:0000256" key="2">
    <source>
        <dbReference type="ARBA" id="ARBA00007145"/>
    </source>
</evidence>
<dbReference type="GO" id="GO:0004359">
    <property type="term" value="F:glutaminase activity"/>
    <property type="evidence" value="ECO:0007669"/>
    <property type="project" value="InterPro"/>
</dbReference>
<dbReference type="AlphaFoldDB" id="A0A9D1Z995"/>
<feature type="active site" description="Proton acceptor; for glutaminase activity" evidence="7">
    <location>
        <position position="46"/>
    </location>
</feature>
<comment type="function">
    <text evidence="7">Catalyzes the ATP-dependent amidation of deamido-NAD to form NAD. Uses L-glutamine as a nitrogen source.</text>
</comment>
<dbReference type="GO" id="GO:0008795">
    <property type="term" value="F:NAD+ synthase activity"/>
    <property type="evidence" value="ECO:0007669"/>
    <property type="project" value="UniProtKB-UniRule"/>
</dbReference>
<dbReference type="InterPro" id="IPR014445">
    <property type="entry name" value="Gln-dep_NAD_synthase"/>
</dbReference>
<dbReference type="GO" id="GO:0009435">
    <property type="term" value="P:NAD+ biosynthetic process"/>
    <property type="evidence" value="ECO:0007669"/>
    <property type="project" value="UniProtKB-UniRule"/>
</dbReference>
<feature type="binding site" evidence="7">
    <location>
        <position position="203"/>
    </location>
    <ligand>
        <name>L-glutamine</name>
        <dbReference type="ChEBI" id="CHEBI:58359"/>
    </ligand>
</feature>
<feature type="active site" description="Nucleophile; for glutaminase activity" evidence="7">
    <location>
        <position position="170"/>
    </location>
</feature>
<keyword evidence="6 7" id="KW-0520">NAD</keyword>
<feature type="domain" description="CN hydrolase" evidence="10">
    <location>
        <begin position="6"/>
        <end position="268"/>
    </location>
</feature>
<feature type="binding site" evidence="7">
    <location>
        <begin position="350"/>
        <end position="357"/>
    </location>
    <ligand>
        <name>ATP</name>
        <dbReference type="ChEBI" id="CHEBI:30616"/>
    </ligand>
</feature>
<dbReference type="InterPro" id="IPR036526">
    <property type="entry name" value="C-N_Hydrolase_sf"/>
</dbReference>
<evidence type="ECO:0000313" key="11">
    <source>
        <dbReference type="EMBL" id="HIY78387.1"/>
    </source>
</evidence>
<comment type="caution">
    <text evidence="11">The sequence shown here is derived from an EMBL/GenBank/DDBJ whole genome shotgun (WGS) entry which is preliminary data.</text>
</comment>
<dbReference type="HAMAP" id="MF_02090">
    <property type="entry name" value="NadE_glutamine_dep"/>
    <property type="match status" value="1"/>
</dbReference>
<keyword evidence="5 7" id="KW-0067">ATP-binding</keyword>
<dbReference type="InterPro" id="IPR022310">
    <property type="entry name" value="NAD/GMP_synthase"/>
</dbReference>
<dbReference type="NCBIfam" id="TIGR00552">
    <property type="entry name" value="nadE"/>
    <property type="match status" value="1"/>
</dbReference>
<evidence type="ECO:0000256" key="9">
    <source>
        <dbReference type="RuleBase" id="RU003811"/>
    </source>
</evidence>
<dbReference type="PANTHER" id="PTHR23090">
    <property type="entry name" value="NH 3 /GLUTAMINE-DEPENDENT NAD + SYNTHETASE"/>
    <property type="match status" value="1"/>
</dbReference>
<dbReference type="PIRSF" id="PIRSF006630">
    <property type="entry name" value="NADS_GAT"/>
    <property type="match status" value="1"/>
</dbReference>
<feature type="binding site" evidence="7">
    <location>
        <begin position="470"/>
        <end position="473"/>
    </location>
    <ligand>
        <name>deamido-NAD(+)</name>
        <dbReference type="ChEBI" id="CHEBI:58437"/>
        <note>ligand shared between two neighboring subunits</note>
    </ligand>
</feature>
<dbReference type="CDD" id="cd07570">
    <property type="entry name" value="GAT_Gln-NAD-synth"/>
    <property type="match status" value="1"/>
</dbReference>
<dbReference type="Proteomes" id="UP000824135">
    <property type="component" value="Unassembled WGS sequence"/>
</dbReference>
<evidence type="ECO:0000256" key="8">
    <source>
        <dbReference type="PIRNR" id="PIRNR006630"/>
    </source>
</evidence>
<dbReference type="SUPFAM" id="SSF52402">
    <property type="entry name" value="Adenine nucleotide alpha hydrolases-like"/>
    <property type="match status" value="1"/>
</dbReference>
<dbReference type="CDD" id="cd00553">
    <property type="entry name" value="NAD_synthase"/>
    <property type="match status" value="1"/>
</dbReference>
<dbReference type="Pfam" id="PF02540">
    <property type="entry name" value="NAD_synthase"/>
    <property type="match status" value="1"/>
</dbReference>
<feature type="binding site" evidence="7">
    <location>
        <position position="460"/>
    </location>
    <ligand>
        <name>ATP</name>
        <dbReference type="ChEBI" id="CHEBI:30616"/>
    </ligand>
</feature>
<proteinExistence type="inferred from homology"/>
<evidence type="ECO:0000256" key="7">
    <source>
        <dbReference type="HAMAP-Rule" id="MF_02090"/>
    </source>
</evidence>
<dbReference type="GO" id="GO:0005524">
    <property type="term" value="F:ATP binding"/>
    <property type="evidence" value="ECO:0007669"/>
    <property type="project" value="UniProtKB-UniRule"/>
</dbReference>
<dbReference type="Pfam" id="PF00795">
    <property type="entry name" value="CN_hydrolase"/>
    <property type="match status" value="1"/>
</dbReference>
<comment type="similarity">
    <text evidence="9">Belongs to the NAD synthetase family.</text>
</comment>
<evidence type="ECO:0000256" key="3">
    <source>
        <dbReference type="ARBA" id="ARBA00022598"/>
    </source>
</evidence>
<feature type="binding site" evidence="7">
    <location>
        <position position="596"/>
    </location>
    <ligand>
        <name>deamido-NAD(+)</name>
        <dbReference type="ChEBI" id="CHEBI:58437"/>
        <note>ligand shared between two neighboring subunits</note>
    </ligand>
</feature>
<feature type="active site" description="For glutaminase activity" evidence="7">
    <location>
        <position position="115"/>
    </location>
</feature>
<dbReference type="GO" id="GO:0003952">
    <property type="term" value="F:NAD+ synthase (glutamine-hydrolyzing) activity"/>
    <property type="evidence" value="ECO:0007669"/>
    <property type="project" value="UniProtKB-UniRule"/>
</dbReference>
<dbReference type="InterPro" id="IPR041856">
    <property type="entry name" value="NAD+_synth_C"/>
</dbReference>
<dbReference type="Gene3D" id="3.60.110.10">
    <property type="entry name" value="Carbon-nitrogen hydrolase"/>
    <property type="match status" value="1"/>
</dbReference>
<reference evidence="11" key="1">
    <citation type="journal article" date="2021" name="PeerJ">
        <title>Extensive microbial diversity within the chicken gut microbiome revealed by metagenomics and culture.</title>
        <authorList>
            <person name="Gilroy R."/>
            <person name="Ravi A."/>
            <person name="Getino M."/>
            <person name="Pursley I."/>
            <person name="Horton D.L."/>
            <person name="Alikhan N.F."/>
            <person name="Baker D."/>
            <person name="Gharbi K."/>
            <person name="Hall N."/>
            <person name="Watson M."/>
            <person name="Adriaenssens E.M."/>
            <person name="Foster-Nyarko E."/>
            <person name="Jarju S."/>
            <person name="Secka A."/>
            <person name="Antonio M."/>
            <person name="Oren A."/>
            <person name="Chaudhuri R.R."/>
            <person name="La Ragione R."/>
            <person name="Hildebrand F."/>
            <person name="Pallen M.J."/>
        </authorList>
    </citation>
    <scope>NUCLEOTIDE SEQUENCE</scope>
    <source>
        <strain evidence="11">CHK199-9574</strain>
    </source>
</reference>
<protein>
    <recommendedName>
        <fullName evidence="7 8">Glutamine-dependent NAD(+) synthetase</fullName>
        <ecNumber evidence="7 8">6.3.5.1</ecNumber>
    </recommendedName>
    <alternativeName>
        <fullName evidence="7 8">NAD(+) synthase [glutamine-hydrolyzing]</fullName>
    </alternativeName>
</protein>
<dbReference type="Gene3D" id="3.40.50.620">
    <property type="entry name" value="HUPs"/>
    <property type="match status" value="1"/>
</dbReference>
<organism evidence="11 12">
    <name type="scientific">Candidatus Borkfalkia excrementavium</name>
    <dbReference type="NCBI Taxonomy" id="2838505"/>
    <lineage>
        <taxon>Bacteria</taxon>
        <taxon>Bacillati</taxon>
        <taxon>Bacillota</taxon>
        <taxon>Clostridia</taxon>
        <taxon>Christensenellales</taxon>
        <taxon>Christensenellaceae</taxon>
        <taxon>Candidatus Borkfalkia</taxon>
    </lineage>
</organism>
<evidence type="ECO:0000256" key="6">
    <source>
        <dbReference type="ARBA" id="ARBA00023027"/>
    </source>
</evidence>
<feature type="binding site" evidence="7">
    <location>
        <position position="197"/>
    </location>
    <ligand>
        <name>L-glutamine</name>
        <dbReference type="ChEBI" id="CHEBI:58359"/>
    </ligand>
</feature>
<dbReference type="Gene3D" id="1.10.10.1140">
    <property type="entry name" value="Glutamine-dependent NAD+ synthetase, C-terminal domain"/>
    <property type="match status" value="1"/>
</dbReference>
<dbReference type="EC" id="6.3.5.1" evidence="7 8"/>
<dbReference type="InterPro" id="IPR003694">
    <property type="entry name" value="NAD_synthase"/>
</dbReference>
<feature type="binding site" evidence="7">
    <location>
        <position position="121"/>
    </location>
    <ligand>
        <name>L-glutamine</name>
        <dbReference type="ChEBI" id="CHEBI:58359"/>
    </ligand>
</feature>
<dbReference type="NCBIfam" id="NF002730">
    <property type="entry name" value="PRK02628.1"/>
    <property type="match status" value="1"/>
</dbReference>
<evidence type="ECO:0000259" key="10">
    <source>
        <dbReference type="PROSITE" id="PS50263"/>
    </source>
</evidence>
<comment type="pathway">
    <text evidence="1 7 8">Cofactor biosynthesis; NAD(+) biosynthesis; NAD(+) from deamido-NAD(+) (L-Gln route): step 1/1.</text>
</comment>
<dbReference type="InterPro" id="IPR014729">
    <property type="entry name" value="Rossmann-like_a/b/a_fold"/>
</dbReference>
<keyword evidence="4 7" id="KW-0547">Nucleotide-binding</keyword>
<comment type="similarity">
    <text evidence="2 7 8">In the C-terminal section; belongs to the NAD synthetase family.</text>
</comment>
<dbReference type="PANTHER" id="PTHR23090:SF9">
    <property type="entry name" value="GLUTAMINE-DEPENDENT NAD(+) SYNTHETASE"/>
    <property type="match status" value="1"/>
</dbReference>
<keyword evidence="3 7" id="KW-0436">Ligase</keyword>
<reference evidence="11" key="2">
    <citation type="submission" date="2021-04" db="EMBL/GenBank/DDBJ databases">
        <authorList>
            <person name="Gilroy R."/>
        </authorList>
    </citation>
    <scope>NUCLEOTIDE SEQUENCE</scope>
    <source>
        <strain evidence="11">CHK199-9574</strain>
    </source>
</reference>
<sequence>MKYGFVKVAAATPNIRVADVKFNTERILEGIGEAESSGVQLLGFPELCVCGYTCGDLFGQDVLLDGCERALAEIAGATKGKKMLVFVGLPFRFAGVLYNCAAALSGGKVIALIPKSNLPNYAEFYEKRNFTAYRGENVRFAWNGEEVVFGNKIIFADEKEKYFTVAAEICEDLWVPQSPSVSHALAGANIIVNLSASDETTGKAEYRRLLVRSQSAKIVAGYVYADAGEGESTTDMVFSGHDMIAENGEILAESKLFENGMIVSEIDVQKIAFERRRIDTFRGTSEAGYETILIKADQSGDTFSRDVPALPFVPSGDKSIEDRAELILTMQSEGLAKRLEHTNSKSAVIGISGGLDSALALLVAVRAFRKAGRDLKDIIAVTMPCFGTSERTLNNSLRFMEKLGVTARTIRIADSVRSHFKDISHDESVRNSAYENAQARMRTMVLMDIANDEDGLVVGTGDLSELALGWATYNGDHMSMYGVNASVPKTLVKYLIGYEAARLGGDVQDVLTDILNTEISPELLPPVKGKIAQKTESLVGPYELNDFYLYYAIRWGFTPKKVCFLAKKAFAGRYGEAEIKKRLADFYRRFFSQQFKRSCLPDGVKIGSVTLSPRGDWRMPSDAVAALWLNELE</sequence>
<comment type="catalytic activity">
    <reaction evidence="7 8">
        <text>deamido-NAD(+) + L-glutamine + ATP + H2O = L-glutamate + AMP + diphosphate + NAD(+) + H(+)</text>
        <dbReference type="Rhea" id="RHEA:24384"/>
        <dbReference type="ChEBI" id="CHEBI:15377"/>
        <dbReference type="ChEBI" id="CHEBI:15378"/>
        <dbReference type="ChEBI" id="CHEBI:29985"/>
        <dbReference type="ChEBI" id="CHEBI:30616"/>
        <dbReference type="ChEBI" id="CHEBI:33019"/>
        <dbReference type="ChEBI" id="CHEBI:57540"/>
        <dbReference type="ChEBI" id="CHEBI:58359"/>
        <dbReference type="ChEBI" id="CHEBI:58437"/>
        <dbReference type="ChEBI" id="CHEBI:456215"/>
        <dbReference type="EC" id="6.3.5.1"/>
    </reaction>
</comment>
<dbReference type="SUPFAM" id="SSF56317">
    <property type="entry name" value="Carbon-nitrogen hydrolase"/>
    <property type="match status" value="1"/>
</dbReference>
<feature type="binding site" evidence="7">
    <location>
        <position position="436"/>
    </location>
    <ligand>
        <name>deamido-NAD(+)</name>
        <dbReference type="ChEBI" id="CHEBI:58437"/>
        <note>ligand shared between two neighboring subunits</note>
    </ligand>
</feature>
<dbReference type="EMBL" id="DXCO01000035">
    <property type="protein sequence ID" value="HIY78387.1"/>
    <property type="molecule type" value="Genomic_DNA"/>
</dbReference>